<evidence type="ECO:0000313" key="4">
    <source>
        <dbReference type="Proteomes" id="UP000317046"/>
    </source>
</evidence>
<dbReference type="Pfam" id="PF03551">
    <property type="entry name" value="PadR"/>
    <property type="match status" value="1"/>
</dbReference>
<dbReference type="PANTHER" id="PTHR43252">
    <property type="entry name" value="TRANSCRIPTIONAL REGULATOR YQJI"/>
    <property type="match status" value="1"/>
</dbReference>
<feature type="domain" description="Transcription regulator PadR N-terminal" evidence="2">
    <location>
        <begin position="154"/>
        <end position="221"/>
    </location>
</feature>
<feature type="compositionally biased region" description="Basic and acidic residues" evidence="1">
    <location>
        <begin position="10"/>
        <end position="22"/>
    </location>
</feature>
<dbReference type="InterPro" id="IPR005149">
    <property type="entry name" value="Tscrpt_reg_PadR_N"/>
</dbReference>
<dbReference type="EMBL" id="BJLR01000009">
    <property type="protein sequence ID" value="GEA86815.1"/>
    <property type="molecule type" value="Genomic_DNA"/>
</dbReference>
<dbReference type="Proteomes" id="UP000317046">
    <property type="component" value="Unassembled WGS sequence"/>
</dbReference>
<proteinExistence type="predicted"/>
<dbReference type="PANTHER" id="PTHR43252:SF2">
    <property type="entry name" value="TRANSCRIPTION REGULATOR, PADR-LIKE FAMILY"/>
    <property type="match status" value="1"/>
</dbReference>
<dbReference type="Gene3D" id="1.10.10.10">
    <property type="entry name" value="Winged helix-like DNA-binding domain superfamily/Winged helix DNA-binding domain"/>
    <property type="match status" value="1"/>
</dbReference>
<dbReference type="AlphaFoldDB" id="A0A4Y3KUC5"/>
<keyword evidence="4" id="KW-1185">Reference proteome</keyword>
<name>A0A4Y3KUC5_9CELL</name>
<evidence type="ECO:0000256" key="1">
    <source>
        <dbReference type="SAM" id="MobiDB-lite"/>
    </source>
</evidence>
<protein>
    <recommendedName>
        <fullName evidence="2">Transcription regulator PadR N-terminal domain-containing protein</fullName>
    </recommendedName>
</protein>
<dbReference type="RefSeq" id="WP_141371997.1">
    <property type="nucleotide sequence ID" value="NZ_BJLR01000009.1"/>
</dbReference>
<evidence type="ECO:0000259" key="2">
    <source>
        <dbReference type="Pfam" id="PF03551"/>
    </source>
</evidence>
<dbReference type="InterPro" id="IPR036390">
    <property type="entry name" value="WH_DNA-bd_sf"/>
</dbReference>
<organism evidence="3 4">
    <name type="scientific">Cellulomonas cellasea</name>
    <dbReference type="NCBI Taxonomy" id="43670"/>
    <lineage>
        <taxon>Bacteria</taxon>
        <taxon>Bacillati</taxon>
        <taxon>Actinomycetota</taxon>
        <taxon>Actinomycetes</taxon>
        <taxon>Micrococcales</taxon>
        <taxon>Cellulomonadaceae</taxon>
        <taxon>Cellulomonas</taxon>
    </lineage>
</organism>
<evidence type="ECO:0000313" key="3">
    <source>
        <dbReference type="EMBL" id="GEA86815.1"/>
    </source>
</evidence>
<reference evidence="3" key="1">
    <citation type="submission" date="2019-06" db="EMBL/GenBank/DDBJ databases">
        <title>Whole genome shotgun sequence of Cellulomonas cellasea NBRC 3753.</title>
        <authorList>
            <person name="Hosoyama A."/>
            <person name="Uohara A."/>
            <person name="Ohji S."/>
            <person name="Ichikawa N."/>
        </authorList>
    </citation>
    <scope>NUCLEOTIDE SEQUENCE [LARGE SCALE GENOMIC DNA]</scope>
    <source>
        <strain evidence="3">NBRC 3753</strain>
    </source>
</reference>
<feature type="compositionally biased region" description="Gly residues" evidence="1">
    <location>
        <begin position="70"/>
        <end position="122"/>
    </location>
</feature>
<accession>A0A4Y3KUC5</accession>
<gene>
    <name evidence="3" type="ORF">CCE01nite_07640</name>
</gene>
<dbReference type="InterPro" id="IPR036388">
    <property type="entry name" value="WH-like_DNA-bd_sf"/>
</dbReference>
<feature type="compositionally biased region" description="Basic residues" evidence="1">
    <location>
        <begin position="132"/>
        <end position="145"/>
    </location>
</feature>
<sequence>MRHHHHHHRDLPSDRAERRGPDPADAVTGRTWRARRNRGGFPGFPVDDSAAEPDRRGGPGGRSGPDRGDGPFGGRGGGPFRGPFGGPGGPGGPFNGAPGGPFGHGGGPGGPFGHGHPGGGPFGPEHGFGPHPRGRGPGRGPGRRAGRGDIRAAVLLLLAEQPMHGYQLIQEIGERTGGRWRPSPGAIYPALAMLEDEGLVTITAEQGRKLARLTDAGQAYVTDHADELGSPWQDAQDRPVHPGRALREALEALGAAAGQVARTGDEAQTAQALAVIDRARRELYLVLAGEPGTGSTPPPPAPEG</sequence>
<comment type="caution">
    <text evidence="3">The sequence shown here is derived from an EMBL/GenBank/DDBJ whole genome shotgun (WGS) entry which is preliminary data.</text>
</comment>
<dbReference type="SUPFAM" id="SSF46785">
    <property type="entry name" value="Winged helix' DNA-binding domain"/>
    <property type="match status" value="1"/>
</dbReference>
<feature type="region of interest" description="Disordered" evidence="1">
    <location>
        <begin position="1"/>
        <end position="146"/>
    </location>
</feature>